<proteinExistence type="predicted"/>
<dbReference type="HOGENOM" id="CLU_1631035_0_0_1"/>
<feature type="non-terminal residue" evidence="2">
    <location>
        <position position="1"/>
    </location>
</feature>
<dbReference type="VEuPathDB" id="MicrosporidiaDB:DI09_247p10"/>
<organism evidence="2 3">
    <name type="scientific">Mitosporidium daphniae</name>
    <dbReference type="NCBI Taxonomy" id="1485682"/>
    <lineage>
        <taxon>Eukaryota</taxon>
        <taxon>Fungi</taxon>
        <taxon>Fungi incertae sedis</taxon>
        <taxon>Microsporidia</taxon>
        <taxon>Mitosporidium</taxon>
    </lineage>
</organism>
<gene>
    <name evidence="2" type="ORF">DI09_247p10</name>
</gene>
<keyword evidence="3" id="KW-1185">Reference proteome</keyword>
<evidence type="ECO:0000313" key="2">
    <source>
        <dbReference type="EMBL" id="KGG51917.1"/>
    </source>
</evidence>
<protein>
    <submittedName>
        <fullName evidence="2">Putative adherence-associated mucus-binding protein</fullName>
    </submittedName>
</protein>
<feature type="compositionally biased region" description="Acidic residues" evidence="1">
    <location>
        <begin position="1"/>
        <end position="51"/>
    </location>
</feature>
<accession>A0A098VSG7</accession>
<dbReference type="AlphaFoldDB" id="A0A098VSG7"/>
<comment type="caution">
    <text evidence="2">The sequence shown here is derived from an EMBL/GenBank/DDBJ whole genome shotgun (WGS) entry which is preliminary data.</text>
</comment>
<dbReference type="Proteomes" id="UP000029725">
    <property type="component" value="Unassembled WGS sequence"/>
</dbReference>
<dbReference type="EMBL" id="JMKJ01000163">
    <property type="protein sequence ID" value="KGG51917.1"/>
    <property type="molecule type" value="Genomic_DNA"/>
</dbReference>
<name>A0A098VSG7_9MICR</name>
<reference evidence="2 3" key="1">
    <citation type="submission" date="2014-04" db="EMBL/GenBank/DDBJ databases">
        <title>A new species of microsporidia sheds light on the evolution of extreme parasitism.</title>
        <authorList>
            <person name="Haag K.L."/>
            <person name="James T.Y."/>
            <person name="Larsson R."/>
            <person name="Schaer T.M."/>
            <person name="Refardt D."/>
            <person name="Pombert J.-F."/>
            <person name="Ebert D."/>
        </authorList>
    </citation>
    <scope>NUCLEOTIDE SEQUENCE [LARGE SCALE GENOMIC DNA]</scope>
    <source>
        <strain evidence="2 3">UGP3</strain>
        <tissue evidence="2">Spores</tissue>
    </source>
</reference>
<feature type="region of interest" description="Disordered" evidence="1">
    <location>
        <begin position="1"/>
        <end position="77"/>
    </location>
</feature>
<sequence length="163" mass="18083">SQESSQPEESEESQESSQPEESEESQESSQPEESEESQESSQPEEPEESDQSQESSQPKEPEESDQPPYNLGSLKKVKNDISKLIQRSKKNIECLKDLLDLPPESVPSGELIQKALKSVKDLKKMDFPTLPYAKPSGLAKECRQTLGDLKAPLVFPPADGPIE</sequence>
<evidence type="ECO:0000256" key="1">
    <source>
        <dbReference type="SAM" id="MobiDB-lite"/>
    </source>
</evidence>
<evidence type="ECO:0000313" key="3">
    <source>
        <dbReference type="Proteomes" id="UP000029725"/>
    </source>
</evidence>